<keyword evidence="2" id="KW-1185">Reference proteome</keyword>
<sequence>MLHYWFVSLSLRIPTSAWLTTTHMDQIKQILIGSKLRPTPNRIAVLEVFLKEHKSLSHGRLQCMLQYEIDRVSLYRALIDLVNAGLLSRLIDSDGVAQFHYCKMQGNNHDTLTPHFKCKNCEEIAALPDLPKTYMQHISAFGHIQNSRLLLEGICLECAKSGSPVKW</sequence>
<dbReference type="SUPFAM" id="SSF46785">
    <property type="entry name" value="Winged helix' DNA-binding domain"/>
    <property type="match status" value="1"/>
</dbReference>
<organism evidence="1 2">
    <name type="scientific">Dyadobacter linearis</name>
    <dbReference type="NCBI Taxonomy" id="2823330"/>
    <lineage>
        <taxon>Bacteria</taxon>
        <taxon>Pseudomonadati</taxon>
        <taxon>Bacteroidota</taxon>
        <taxon>Cytophagia</taxon>
        <taxon>Cytophagales</taxon>
        <taxon>Spirosomataceae</taxon>
        <taxon>Dyadobacter</taxon>
    </lineage>
</organism>
<dbReference type="Pfam" id="PF01475">
    <property type="entry name" value="FUR"/>
    <property type="match status" value="1"/>
</dbReference>
<proteinExistence type="predicted"/>
<evidence type="ECO:0000313" key="1">
    <source>
        <dbReference type="EMBL" id="CAG5074631.1"/>
    </source>
</evidence>
<dbReference type="PANTHER" id="PTHR33202">
    <property type="entry name" value="ZINC UPTAKE REGULATION PROTEIN"/>
    <property type="match status" value="1"/>
</dbReference>
<dbReference type="Proteomes" id="UP000679725">
    <property type="component" value="Unassembled WGS sequence"/>
</dbReference>
<dbReference type="InterPro" id="IPR036388">
    <property type="entry name" value="WH-like_DNA-bd_sf"/>
</dbReference>
<dbReference type="Gene3D" id="1.10.10.10">
    <property type="entry name" value="Winged helix-like DNA-binding domain superfamily/Winged helix DNA-binding domain"/>
    <property type="match status" value="1"/>
</dbReference>
<dbReference type="EMBL" id="CAJRAU010000012">
    <property type="protein sequence ID" value="CAG5074631.1"/>
    <property type="molecule type" value="Genomic_DNA"/>
</dbReference>
<name>A0ABM8UYG5_9BACT</name>
<dbReference type="InterPro" id="IPR002481">
    <property type="entry name" value="FUR"/>
</dbReference>
<accession>A0ABM8UYG5</accession>
<dbReference type="InterPro" id="IPR036390">
    <property type="entry name" value="WH_DNA-bd_sf"/>
</dbReference>
<comment type="caution">
    <text evidence="1">The sequence shown here is derived from an EMBL/GenBank/DDBJ whole genome shotgun (WGS) entry which is preliminary data.</text>
</comment>
<evidence type="ECO:0008006" key="3">
    <source>
        <dbReference type="Google" id="ProtNLM"/>
    </source>
</evidence>
<dbReference type="PANTHER" id="PTHR33202:SF7">
    <property type="entry name" value="FERRIC UPTAKE REGULATION PROTEIN"/>
    <property type="match status" value="1"/>
</dbReference>
<gene>
    <name evidence="1" type="ORF">DYBT9623_05318</name>
</gene>
<evidence type="ECO:0000313" key="2">
    <source>
        <dbReference type="Proteomes" id="UP000679725"/>
    </source>
</evidence>
<reference evidence="1 2" key="1">
    <citation type="submission" date="2021-04" db="EMBL/GenBank/DDBJ databases">
        <authorList>
            <person name="Rodrigo-Torres L."/>
            <person name="Arahal R. D."/>
            <person name="Lucena T."/>
        </authorList>
    </citation>
    <scope>NUCLEOTIDE SEQUENCE [LARGE SCALE GENOMIC DNA]</scope>
    <source>
        <strain evidence="1 2">CECT 9623</strain>
    </source>
</reference>
<protein>
    <recommendedName>
        <fullName evidence="3">Transcriptional repressor</fullName>
    </recommendedName>
</protein>